<feature type="signal peptide" evidence="1">
    <location>
        <begin position="1"/>
        <end position="23"/>
    </location>
</feature>
<sequence length="140" mass="15597">MKFLLAILTSFFTYTALPHKAEANITRCGNYALSSSQKAELDAAVSNRTMVASAATRNADTYVHVVTSQSKKDDYPQEMVKDQMKVMIEAYASMRFSFSTYVVIDYLQTGDALTRVAPAWTAQCRGLGLLQHLAVMRRLT</sequence>
<keyword evidence="1" id="KW-0732">Signal</keyword>
<feature type="chain" id="PRO_5007806392" evidence="1">
    <location>
        <begin position="24"/>
        <end position="140"/>
    </location>
</feature>
<accession>A0A139H9P7</accession>
<keyword evidence="3" id="KW-1185">Reference proteome</keyword>
<comment type="caution">
    <text evidence="2">The sequence shown here is derived from an EMBL/GenBank/DDBJ whole genome shotgun (WGS) entry which is preliminary data.</text>
</comment>
<evidence type="ECO:0000313" key="2">
    <source>
        <dbReference type="EMBL" id="KXS99169.1"/>
    </source>
</evidence>
<dbReference type="Proteomes" id="UP000070133">
    <property type="component" value="Unassembled WGS sequence"/>
</dbReference>
<evidence type="ECO:0000313" key="3">
    <source>
        <dbReference type="Proteomes" id="UP000070133"/>
    </source>
</evidence>
<gene>
    <name evidence="2" type="ORF">AC578_3055</name>
</gene>
<evidence type="ECO:0000256" key="1">
    <source>
        <dbReference type="SAM" id="SignalP"/>
    </source>
</evidence>
<protein>
    <submittedName>
        <fullName evidence="2">Uncharacterized protein</fullName>
    </submittedName>
</protein>
<dbReference type="EMBL" id="LFZN01000097">
    <property type="protein sequence ID" value="KXS99169.1"/>
    <property type="molecule type" value="Genomic_DNA"/>
</dbReference>
<dbReference type="AlphaFoldDB" id="A0A139H9P7"/>
<proteinExistence type="predicted"/>
<name>A0A139H9P7_9PEZI</name>
<organism evidence="2 3">
    <name type="scientific">Pseudocercospora eumusae</name>
    <dbReference type="NCBI Taxonomy" id="321146"/>
    <lineage>
        <taxon>Eukaryota</taxon>
        <taxon>Fungi</taxon>
        <taxon>Dikarya</taxon>
        <taxon>Ascomycota</taxon>
        <taxon>Pezizomycotina</taxon>
        <taxon>Dothideomycetes</taxon>
        <taxon>Dothideomycetidae</taxon>
        <taxon>Mycosphaerellales</taxon>
        <taxon>Mycosphaerellaceae</taxon>
        <taxon>Pseudocercospora</taxon>
    </lineage>
</organism>
<reference evidence="2 3" key="1">
    <citation type="submission" date="2015-07" db="EMBL/GenBank/DDBJ databases">
        <title>Comparative genomics of the Sigatoka disease complex on banana suggests a link between parallel evolutionary changes in Pseudocercospora fijiensis and Pseudocercospora eumusae and increased virulence on the banana host.</title>
        <authorList>
            <person name="Chang T.-C."/>
            <person name="Salvucci A."/>
            <person name="Crous P.W."/>
            <person name="Stergiopoulos I."/>
        </authorList>
    </citation>
    <scope>NUCLEOTIDE SEQUENCE [LARGE SCALE GENOMIC DNA]</scope>
    <source>
        <strain evidence="2 3">CBS 114824</strain>
    </source>
</reference>